<keyword evidence="1" id="KW-0472">Membrane</keyword>
<keyword evidence="1" id="KW-1133">Transmembrane helix</keyword>
<keyword evidence="3" id="KW-1185">Reference proteome</keyword>
<feature type="transmembrane region" description="Helical" evidence="1">
    <location>
        <begin position="151"/>
        <end position="167"/>
    </location>
</feature>
<dbReference type="Pfam" id="PF13346">
    <property type="entry name" value="ABC2_membrane_5"/>
    <property type="match status" value="1"/>
</dbReference>
<dbReference type="RefSeq" id="WP_187018549.1">
    <property type="nucleotide sequence ID" value="NZ_JACOPB010000001.1"/>
</dbReference>
<name>A0ABR7GZX2_9FIRM</name>
<dbReference type="Proteomes" id="UP000634672">
    <property type="component" value="Unassembled WGS sequence"/>
</dbReference>
<evidence type="ECO:0000313" key="2">
    <source>
        <dbReference type="EMBL" id="MBC5706489.1"/>
    </source>
</evidence>
<sequence length="216" mass="24074">MNLTVKCMKLDYLLLKPYLKSILLVLLVPLLITFFTGTLFEGLSFAATVMAMTTGYTFSVVEKNNMERFYGFLPAKKSALVIGRYLVIFLMGLLVLLVTLGVQAVILYFKNCAVTLPDMVGTFLLCTILFCIYAGIQIPGYYCYGSIKGKMFMFIPTVGFLLFYYIVRLFMGDIDSFNLSFNTNNAMLLLGGAGVIMLIMILSAAASIHIVQKRRA</sequence>
<feature type="transmembrane region" description="Helical" evidence="1">
    <location>
        <begin position="21"/>
        <end position="37"/>
    </location>
</feature>
<evidence type="ECO:0000313" key="3">
    <source>
        <dbReference type="Proteomes" id="UP000634672"/>
    </source>
</evidence>
<feature type="transmembrane region" description="Helical" evidence="1">
    <location>
        <begin position="121"/>
        <end position="144"/>
    </location>
</feature>
<feature type="transmembrane region" description="Helical" evidence="1">
    <location>
        <begin position="43"/>
        <end position="61"/>
    </location>
</feature>
<comment type="caution">
    <text evidence="2">The sequence shown here is derived from an EMBL/GenBank/DDBJ whole genome shotgun (WGS) entry which is preliminary data.</text>
</comment>
<feature type="transmembrane region" description="Helical" evidence="1">
    <location>
        <begin position="187"/>
        <end position="211"/>
    </location>
</feature>
<dbReference type="InterPro" id="IPR025699">
    <property type="entry name" value="ABC2_memb-like"/>
</dbReference>
<accession>A0ABR7GZX2</accession>
<proteinExistence type="predicted"/>
<reference evidence="2 3" key="1">
    <citation type="submission" date="2020-08" db="EMBL/GenBank/DDBJ databases">
        <title>Genome public.</title>
        <authorList>
            <person name="Liu C."/>
            <person name="Sun Q."/>
        </authorList>
    </citation>
    <scope>NUCLEOTIDE SEQUENCE [LARGE SCALE GENOMIC DNA]</scope>
    <source>
        <strain evidence="2 3">NSJ-66</strain>
    </source>
</reference>
<evidence type="ECO:0000256" key="1">
    <source>
        <dbReference type="SAM" id="Phobius"/>
    </source>
</evidence>
<dbReference type="EMBL" id="JACOPB010000001">
    <property type="protein sequence ID" value="MBC5706489.1"/>
    <property type="molecule type" value="Genomic_DNA"/>
</dbReference>
<protein>
    <submittedName>
        <fullName evidence="2">ABC-2 transporter permease</fullName>
    </submittedName>
</protein>
<feature type="transmembrane region" description="Helical" evidence="1">
    <location>
        <begin position="82"/>
        <end position="109"/>
    </location>
</feature>
<keyword evidence="1" id="KW-0812">Transmembrane</keyword>
<gene>
    <name evidence="2" type="ORF">H8S75_00755</name>
</gene>
<organism evidence="2 3">
    <name type="scientific">Hungatella hominis</name>
    <dbReference type="NCBI Taxonomy" id="2763050"/>
    <lineage>
        <taxon>Bacteria</taxon>
        <taxon>Bacillati</taxon>
        <taxon>Bacillota</taxon>
        <taxon>Clostridia</taxon>
        <taxon>Lachnospirales</taxon>
        <taxon>Lachnospiraceae</taxon>
        <taxon>Hungatella</taxon>
    </lineage>
</organism>